<gene>
    <name evidence="10" type="ORF">HMPREF1544_07004</name>
</gene>
<reference evidence="11" key="1">
    <citation type="submission" date="2013-05" db="EMBL/GenBank/DDBJ databases">
        <title>The Genome sequence of Mucor circinelloides f. circinelloides 1006PhL.</title>
        <authorList>
            <consortium name="The Broad Institute Genomics Platform"/>
            <person name="Cuomo C."/>
            <person name="Earl A."/>
            <person name="Findley K."/>
            <person name="Lee S.C."/>
            <person name="Walker B."/>
            <person name="Young S."/>
            <person name="Zeng Q."/>
            <person name="Gargeya S."/>
            <person name="Fitzgerald M."/>
            <person name="Haas B."/>
            <person name="Abouelleil A."/>
            <person name="Allen A.W."/>
            <person name="Alvarado L."/>
            <person name="Arachchi H.M."/>
            <person name="Berlin A.M."/>
            <person name="Chapman S.B."/>
            <person name="Gainer-Dewar J."/>
            <person name="Goldberg J."/>
            <person name="Griggs A."/>
            <person name="Gujja S."/>
            <person name="Hansen M."/>
            <person name="Howarth C."/>
            <person name="Imamovic A."/>
            <person name="Ireland A."/>
            <person name="Larimer J."/>
            <person name="McCowan C."/>
            <person name="Murphy C."/>
            <person name="Pearson M."/>
            <person name="Poon T.W."/>
            <person name="Priest M."/>
            <person name="Roberts A."/>
            <person name="Saif S."/>
            <person name="Shea T."/>
            <person name="Sisk P."/>
            <person name="Sykes S."/>
            <person name="Wortman J."/>
            <person name="Nusbaum C."/>
            <person name="Birren B."/>
        </authorList>
    </citation>
    <scope>NUCLEOTIDE SEQUENCE [LARGE SCALE GENOMIC DNA]</scope>
    <source>
        <strain evidence="11">1006PhL</strain>
    </source>
</reference>
<dbReference type="PANTHER" id="PTHR21311">
    <property type="entry name" value="CONSERVED OLIGOMERIC GOLGI COMPLEX COMPONENT 8"/>
    <property type="match status" value="1"/>
</dbReference>
<evidence type="ECO:0000313" key="10">
    <source>
        <dbReference type="EMBL" id="EPB86192.1"/>
    </source>
</evidence>
<feature type="compositionally biased region" description="Polar residues" evidence="9">
    <location>
        <begin position="396"/>
        <end position="410"/>
    </location>
</feature>
<keyword evidence="5" id="KW-0653">Protein transport</keyword>
<proteinExistence type="inferred from homology"/>
<evidence type="ECO:0000256" key="1">
    <source>
        <dbReference type="ARBA" id="ARBA00004395"/>
    </source>
</evidence>
<protein>
    <recommendedName>
        <fullName evidence="3">Conserved oligomeric Golgi complex subunit 8</fullName>
    </recommendedName>
    <alternativeName>
        <fullName evidence="8">Component of oligomeric Golgi complex 8</fullName>
    </alternativeName>
</protein>
<evidence type="ECO:0000256" key="8">
    <source>
        <dbReference type="ARBA" id="ARBA00031347"/>
    </source>
</evidence>
<evidence type="ECO:0000256" key="9">
    <source>
        <dbReference type="SAM" id="MobiDB-lite"/>
    </source>
</evidence>
<dbReference type="STRING" id="1220926.S2JCM2"/>
<keyword evidence="6" id="KW-0333">Golgi apparatus</keyword>
<comment type="similarity">
    <text evidence="2">Belongs to the COG8 family.</text>
</comment>
<dbReference type="OMA" id="QRCIHGV"/>
<evidence type="ECO:0000256" key="6">
    <source>
        <dbReference type="ARBA" id="ARBA00023034"/>
    </source>
</evidence>
<comment type="subcellular location">
    <subcellularLocation>
        <location evidence="1">Golgi apparatus membrane</location>
        <topology evidence="1">Peripheral membrane protein</topology>
    </subcellularLocation>
</comment>
<dbReference type="AlphaFoldDB" id="S2JCM2"/>
<evidence type="ECO:0000256" key="5">
    <source>
        <dbReference type="ARBA" id="ARBA00022927"/>
    </source>
</evidence>
<evidence type="ECO:0000256" key="2">
    <source>
        <dbReference type="ARBA" id="ARBA00006419"/>
    </source>
</evidence>
<organism evidence="10 11">
    <name type="scientific">Mucor circinelloides f. circinelloides (strain 1006PhL)</name>
    <name type="common">Mucormycosis agent</name>
    <name type="synonym">Calyptromyces circinelloides</name>
    <dbReference type="NCBI Taxonomy" id="1220926"/>
    <lineage>
        <taxon>Eukaryota</taxon>
        <taxon>Fungi</taxon>
        <taxon>Fungi incertae sedis</taxon>
        <taxon>Mucoromycota</taxon>
        <taxon>Mucoromycotina</taxon>
        <taxon>Mucoromycetes</taxon>
        <taxon>Mucorales</taxon>
        <taxon>Mucorineae</taxon>
        <taxon>Mucoraceae</taxon>
        <taxon>Mucor</taxon>
    </lineage>
</organism>
<dbReference type="eggNOG" id="KOG2069">
    <property type="taxonomic scope" value="Eukaryota"/>
</dbReference>
<dbReference type="Pfam" id="PF04124">
    <property type="entry name" value="Dor1"/>
    <property type="match status" value="1"/>
</dbReference>
<dbReference type="SUPFAM" id="SSF74788">
    <property type="entry name" value="Cullin repeat-like"/>
    <property type="match status" value="1"/>
</dbReference>
<dbReference type="GO" id="GO:0000139">
    <property type="term" value="C:Golgi membrane"/>
    <property type="evidence" value="ECO:0007669"/>
    <property type="project" value="UniProtKB-SubCell"/>
</dbReference>
<dbReference type="OrthoDB" id="1661054at2759"/>
<evidence type="ECO:0000313" key="11">
    <source>
        <dbReference type="Proteomes" id="UP000014254"/>
    </source>
</evidence>
<dbReference type="GO" id="GO:0015031">
    <property type="term" value="P:protein transport"/>
    <property type="evidence" value="ECO:0007669"/>
    <property type="project" value="UniProtKB-KW"/>
</dbReference>
<keyword evidence="7" id="KW-0472">Membrane</keyword>
<feature type="region of interest" description="Disordered" evidence="9">
    <location>
        <begin position="396"/>
        <end position="415"/>
    </location>
</feature>
<dbReference type="PANTHER" id="PTHR21311:SF0">
    <property type="entry name" value="CONSERVED OLIGOMERIC GOLGI COMPLEX SUBUNIT 8"/>
    <property type="match status" value="1"/>
</dbReference>
<dbReference type="EMBL" id="KE123994">
    <property type="protein sequence ID" value="EPB86192.1"/>
    <property type="molecule type" value="Genomic_DNA"/>
</dbReference>
<keyword evidence="4" id="KW-0813">Transport</keyword>
<dbReference type="GO" id="GO:0006891">
    <property type="term" value="P:intra-Golgi vesicle-mediated transport"/>
    <property type="evidence" value="ECO:0007669"/>
    <property type="project" value="TreeGrafter"/>
</dbReference>
<keyword evidence="11" id="KW-1185">Reference proteome</keyword>
<dbReference type="InParanoid" id="S2JCM2"/>
<dbReference type="InterPro" id="IPR007255">
    <property type="entry name" value="COG8"/>
</dbReference>
<dbReference type="Proteomes" id="UP000014254">
    <property type="component" value="Unassembled WGS sequence"/>
</dbReference>
<evidence type="ECO:0000256" key="3">
    <source>
        <dbReference type="ARBA" id="ARBA00020983"/>
    </source>
</evidence>
<dbReference type="VEuPathDB" id="FungiDB:HMPREF1544_07004"/>
<name>S2JCM2_MUCC1</name>
<evidence type="ECO:0000256" key="7">
    <source>
        <dbReference type="ARBA" id="ARBA00023136"/>
    </source>
</evidence>
<dbReference type="GO" id="GO:0017119">
    <property type="term" value="C:Golgi transport complex"/>
    <property type="evidence" value="ECO:0007669"/>
    <property type="project" value="InterPro"/>
</dbReference>
<sequence length="571" mass="65119">MSTAASTTTAFEDNNDDLLKLLTDSWDTPLKDTIETSKWTRDYLTKLTSLPLDSLLHEPTELREEQAKAKRDAQQLAFRDYPCFLQAQTCRHQVEETLDGLDVHLGEFLSSVPELQKACEIFSQHAKEIKEERGKITRVLEHQNVLTDLLEIPQLMETCVWNGYYSEAMDLASHVHLLQVRYPLSIVKSIHQQVQSSSDLMLVQLISHLRKPIRLAAAMNVVGFLRRMDVFDSETELRMVFLRCRHDFLQQRLARIKRDMSEESRQRSSDAFEHLKKFIDVMREQMFEIGTQYISIFSNEQGSLLSDYMVHVIELIKTALDTYLPMIEDTSALTSLLTQLQYCGMSLGRIGLDFRNIFVHSFEEAVQPMILRWIDNATEDLVQKITKASHESTAPSAWMSSKITSQGSSSENRDEVKRHAFQPPMLLVGYPSLAIFTNGILSAFNALRLLPAISLYIPIQNHLEACFLEIGTALRQYCDQAASYMPDELTYLQSYSAAYVRCCLPYLKSCLVDGIYGNLLMPSAADEDMETLLETYLPIMKKEEEEQVLNDIAAENTVEVSAETDSDPSTL</sequence>
<evidence type="ECO:0000256" key="4">
    <source>
        <dbReference type="ARBA" id="ARBA00022448"/>
    </source>
</evidence>
<dbReference type="FunCoup" id="S2JCM2">
    <property type="interactions" value="66"/>
</dbReference>
<accession>S2JCM2</accession>
<dbReference type="InterPro" id="IPR016159">
    <property type="entry name" value="Cullin_repeat-like_dom_sf"/>
</dbReference>